<dbReference type="Gene3D" id="3.40.50.10140">
    <property type="entry name" value="Toll/interleukin-1 receptor homology (TIR) domain"/>
    <property type="match status" value="3"/>
</dbReference>
<evidence type="ECO:0000256" key="1">
    <source>
        <dbReference type="ARBA" id="ARBA00023027"/>
    </source>
</evidence>
<dbReference type="InterPro" id="IPR000157">
    <property type="entry name" value="TIR_dom"/>
</dbReference>
<dbReference type="GO" id="GO:0007165">
    <property type="term" value="P:signal transduction"/>
    <property type="evidence" value="ECO:0007669"/>
    <property type="project" value="InterPro"/>
</dbReference>
<feature type="domain" description="TIR" evidence="2">
    <location>
        <begin position="442"/>
        <end position="575"/>
    </location>
</feature>
<comment type="caution">
    <text evidence="3">The sequence shown here is derived from an EMBL/GenBank/DDBJ whole genome shotgun (WGS) entry which is preliminary data.</text>
</comment>
<gene>
    <name evidence="3" type="ORF">Tci_064965</name>
</gene>
<dbReference type="PANTHER" id="PTHR32009:SF109">
    <property type="entry name" value="TOLL-INTERLEUKIN-RESISTANCE (TIR) DOMAIN FAMILY PROTEIN"/>
    <property type="match status" value="1"/>
</dbReference>
<dbReference type="AlphaFoldDB" id="A0A6L2P525"/>
<reference evidence="3" key="1">
    <citation type="journal article" date="2019" name="Sci. Rep.">
        <title>Draft genome of Tanacetum cinerariifolium, the natural source of mosquito coil.</title>
        <authorList>
            <person name="Yamashiro T."/>
            <person name="Shiraishi A."/>
            <person name="Satake H."/>
            <person name="Nakayama K."/>
        </authorList>
    </citation>
    <scope>NUCLEOTIDE SEQUENCE</scope>
</reference>
<dbReference type="FunFam" id="3.40.50.10140:FF:000007">
    <property type="entry name" value="Disease resistance protein (TIR-NBS-LRR class)"/>
    <property type="match status" value="1"/>
</dbReference>
<accession>A0A6L2P525</accession>
<name>A0A6L2P525_TANCI</name>
<evidence type="ECO:0000259" key="2">
    <source>
        <dbReference type="PROSITE" id="PS50104"/>
    </source>
</evidence>
<sequence>MIETRFEDERTNTTIVNPNDVNIAIPHQVLERSIIHTSDKVEITSDNDARDQASEVEMKVLVDGKQDDAKVMKVMGVAVEQNNDKPNVLEGSRNNFVDDIVYGLGTKGISTGMGDMCRGPQGLVMIPHSKHKDRIYRSVEHGSMTLIVFDKIYVTTPSCLDELVKIMEFSKANEGSYAKVLPLYCGVDPLEIRNSDWPYMKIRGKYSEESVELWKRSVMDLTTLPGLKKKNIPSRNNFVDDIVYGLGTKGISTGMEDMCRGPQGLVMIPHSKHKDRIYRSVEHGSMTLIVFDKIYVTTPSCLDELVKIMEFSKAIEGSYAKVLPLYSGVDPLEIRNSDWPSMKIRGKYSEESMELWKRSVMELTTLPGLKMKNIPRGYCDFIKEIAATVLRNLGRMPISNVDKNVIELVRPYNRDAGPVTVKSEVYSSKPPSSYSKGQRFGWTYDVFVSFRGDDTRKNFVDHLFAALKGHGINTFNDNEKLDRGKSIAPKLLEAIEESAIAIVIFSKNYASSTWCLDELVKIMSCHKTKGRSVYPVFFDVDPSDVRKQQGHFLEGFGQHHKTDKIRIWREVLVEAANFSGWDLKTVANG</sequence>
<dbReference type="PROSITE" id="PS50104">
    <property type="entry name" value="TIR"/>
    <property type="match status" value="1"/>
</dbReference>
<dbReference type="GO" id="GO:0061809">
    <property type="term" value="F:NAD+ nucleosidase activity, cyclic ADP-ribose generating"/>
    <property type="evidence" value="ECO:0007669"/>
    <property type="project" value="UniProtKB-EC"/>
</dbReference>
<dbReference type="Pfam" id="PF01582">
    <property type="entry name" value="TIR"/>
    <property type="match status" value="3"/>
</dbReference>
<dbReference type="PANTHER" id="PTHR32009">
    <property type="entry name" value="TMV RESISTANCE PROTEIN N-LIKE"/>
    <property type="match status" value="1"/>
</dbReference>
<protein>
    <submittedName>
        <fullName evidence="3">TMV resistance protein N-like</fullName>
    </submittedName>
</protein>
<dbReference type="EMBL" id="BKCJ010010753">
    <property type="protein sequence ID" value="GEU92987.1"/>
    <property type="molecule type" value="Genomic_DNA"/>
</dbReference>
<dbReference type="SUPFAM" id="SSF52200">
    <property type="entry name" value="Toll/Interleukin receptor TIR domain"/>
    <property type="match status" value="3"/>
</dbReference>
<dbReference type="SMART" id="SM00255">
    <property type="entry name" value="TIR"/>
    <property type="match status" value="1"/>
</dbReference>
<dbReference type="InterPro" id="IPR035897">
    <property type="entry name" value="Toll_tir_struct_dom_sf"/>
</dbReference>
<keyword evidence="1" id="KW-0520">NAD</keyword>
<proteinExistence type="predicted"/>
<evidence type="ECO:0000313" key="3">
    <source>
        <dbReference type="EMBL" id="GEU92987.1"/>
    </source>
</evidence>
<organism evidence="3">
    <name type="scientific">Tanacetum cinerariifolium</name>
    <name type="common">Dalmatian daisy</name>
    <name type="synonym">Chrysanthemum cinerariifolium</name>
    <dbReference type="NCBI Taxonomy" id="118510"/>
    <lineage>
        <taxon>Eukaryota</taxon>
        <taxon>Viridiplantae</taxon>
        <taxon>Streptophyta</taxon>
        <taxon>Embryophyta</taxon>
        <taxon>Tracheophyta</taxon>
        <taxon>Spermatophyta</taxon>
        <taxon>Magnoliopsida</taxon>
        <taxon>eudicotyledons</taxon>
        <taxon>Gunneridae</taxon>
        <taxon>Pentapetalae</taxon>
        <taxon>asterids</taxon>
        <taxon>campanulids</taxon>
        <taxon>Asterales</taxon>
        <taxon>Asteraceae</taxon>
        <taxon>Asteroideae</taxon>
        <taxon>Anthemideae</taxon>
        <taxon>Anthemidinae</taxon>
        <taxon>Tanacetum</taxon>
    </lineage>
</organism>